<accession>E3KS28</accession>
<dbReference type="KEGG" id="pgr:PGTG_13322"/>
<keyword evidence="2" id="KW-1185">Reference proteome</keyword>
<sequence length="183" mass="20120">MVAKDPIFFGNSSKLLRSYFATLSESLQSWASQFFRKSCITQFFPQSSRTSFASLAEKARNPAQASQLLRNNFAIVAKSSARSSLIQNNREDDTVRMIIGRARAARGPRNIAGRVGPGCIQEIDSPTRTVYKSGSLRADIEKGFWAVHSDLTEHQESGPPTVAPARRAARVDPSFNRVISGQA</sequence>
<evidence type="ECO:0000313" key="1">
    <source>
        <dbReference type="EMBL" id="EFP87103.2"/>
    </source>
</evidence>
<dbReference type="AlphaFoldDB" id="E3KS28"/>
<gene>
    <name evidence="1" type="ORF">PGTG_13322</name>
</gene>
<dbReference type="VEuPathDB" id="FungiDB:PGTG_13322"/>
<dbReference type="RefSeq" id="XP_003331522.2">
    <property type="nucleotide sequence ID" value="XM_003331474.2"/>
</dbReference>
<reference key="1">
    <citation type="submission" date="2007-01" db="EMBL/GenBank/DDBJ databases">
        <title>The Genome Sequence of Puccinia graminis f. sp. tritici Strain CRL 75-36-700-3.</title>
        <authorList>
            <consortium name="The Broad Institute Genome Sequencing Platform"/>
            <person name="Birren B."/>
            <person name="Lander E."/>
            <person name="Galagan J."/>
            <person name="Nusbaum C."/>
            <person name="Devon K."/>
            <person name="Cuomo C."/>
            <person name="Jaffe D."/>
            <person name="Butler J."/>
            <person name="Alvarez P."/>
            <person name="Gnerre S."/>
            <person name="Grabherr M."/>
            <person name="Mauceli E."/>
            <person name="Brockman W."/>
            <person name="Young S."/>
            <person name="LaButti K."/>
            <person name="Sykes S."/>
            <person name="DeCaprio D."/>
            <person name="Crawford M."/>
            <person name="Koehrsen M."/>
            <person name="Engels R."/>
            <person name="Montgomery P."/>
            <person name="Pearson M."/>
            <person name="Howarth C."/>
            <person name="Larson L."/>
            <person name="White J."/>
            <person name="Zeng Q."/>
            <person name="Kodira C."/>
            <person name="Yandava C."/>
            <person name="Alvarado L."/>
            <person name="O'Leary S."/>
            <person name="Szabo L."/>
            <person name="Dean R."/>
            <person name="Schein J."/>
        </authorList>
    </citation>
    <scope>NUCLEOTIDE SEQUENCE</scope>
    <source>
        <strain>CRL 75-36-700-3</strain>
    </source>
</reference>
<proteinExistence type="predicted"/>
<name>E3KS28_PUCGT</name>
<dbReference type="EMBL" id="DS178304">
    <property type="protein sequence ID" value="EFP87103.2"/>
    <property type="molecule type" value="Genomic_DNA"/>
</dbReference>
<dbReference type="HOGENOM" id="CLU_1475836_0_0_1"/>
<dbReference type="eggNOG" id="ENOG502S9YA">
    <property type="taxonomic scope" value="Eukaryota"/>
</dbReference>
<dbReference type="GeneID" id="10542345"/>
<evidence type="ECO:0000313" key="2">
    <source>
        <dbReference type="Proteomes" id="UP000008783"/>
    </source>
</evidence>
<dbReference type="OrthoDB" id="10468724at2759"/>
<dbReference type="InParanoid" id="E3KS28"/>
<reference evidence="2" key="2">
    <citation type="journal article" date="2011" name="Proc. Natl. Acad. Sci. U.S.A.">
        <title>Obligate biotrophy features unraveled by the genomic analysis of rust fungi.</title>
        <authorList>
            <person name="Duplessis S."/>
            <person name="Cuomo C.A."/>
            <person name="Lin Y.-C."/>
            <person name="Aerts A."/>
            <person name="Tisserant E."/>
            <person name="Veneault-Fourrey C."/>
            <person name="Joly D.L."/>
            <person name="Hacquard S."/>
            <person name="Amselem J."/>
            <person name="Cantarel B.L."/>
            <person name="Chiu R."/>
            <person name="Coutinho P.M."/>
            <person name="Feau N."/>
            <person name="Field M."/>
            <person name="Frey P."/>
            <person name="Gelhaye E."/>
            <person name="Goldberg J."/>
            <person name="Grabherr M.G."/>
            <person name="Kodira C.D."/>
            <person name="Kohler A."/>
            <person name="Kuees U."/>
            <person name="Lindquist E.A."/>
            <person name="Lucas S.M."/>
            <person name="Mago R."/>
            <person name="Mauceli E."/>
            <person name="Morin E."/>
            <person name="Murat C."/>
            <person name="Pangilinan J.L."/>
            <person name="Park R."/>
            <person name="Pearson M."/>
            <person name="Quesneville H."/>
            <person name="Rouhier N."/>
            <person name="Sakthikumar S."/>
            <person name="Salamov A.A."/>
            <person name="Schmutz J."/>
            <person name="Selles B."/>
            <person name="Shapiro H."/>
            <person name="Tanguay P."/>
            <person name="Tuskan G.A."/>
            <person name="Henrissat B."/>
            <person name="Van de Peer Y."/>
            <person name="Rouze P."/>
            <person name="Ellis J.G."/>
            <person name="Dodds P.N."/>
            <person name="Schein J.E."/>
            <person name="Zhong S."/>
            <person name="Hamelin R.C."/>
            <person name="Grigoriev I.V."/>
            <person name="Szabo L.J."/>
            <person name="Martin F."/>
        </authorList>
    </citation>
    <scope>NUCLEOTIDE SEQUENCE [LARGE SCALE GENOMIC DNA]</scope>
    <source>
        <strain evidence="2">CRL 75-36-700-3 / race SCCL</strain>
    </source>
</reference>
<organism evidence="1 2">
    <name type="scientific">Puccinia graminis f. sp. tritici (strain CRL 75-36-700-3 / race SCCL)</name>
    <name type="common">Black stem rust fungus</name>
    <dbReference type="NCBI Taxonomy" id="418459"/>
    <lineage>
        <taxon>Eukaryota</taxon>
        <taxon>Fungi</taxon>
        <taxon>Dikarya</taxon>
        <taxon>Basidiomycota</taxon>
        <taxon>Pucciniomycotina</taxon>
        <taxon>Pucciniomycetes</taxon>
        <taxon>Pucciniales</taxon>
        <taxon>Pucciniaceae</taxon>
        <taxon>Puccinia</taxon>
    </lineage>
</organism>
<protein>
    <submittedName>
        <fullName evidence="1">Uncharacterized protein</fullName>
    </submittedName>
</protein>
<dbReference type="Proteomes" id="UP000008783">
    <property type="component" value="Unassembled WGS sequence"/>
</dbReference>